<dbReference type="InterPro" id="IPR004277">
    <property type="entry name" value="PSS"/>
</dbReference>
<comment type="pathway">
    <text evidence="2 12">Phospholipid metabolism; phosphatidylserine biosynthesis.</text>
</comment>
<dbReference type="GO" id="GO:0106245">
    <property type="term" value="F:L-serine-phosphatidylethanolamine phosphatidyltransferase activity"/>
    <property type="evidence" value="ECO:0007669"/>
    <property type="project" value="UniProtKB-UniRule"/>
</dbReference>
<evidence type="ECO:0000256" key="2">
    <source>
        <dbReference type="ARBA" id="ARBA00004916"/>
    </source>
</evidence>
<evidence type="ECO:0000256" key="1">
    <source>
        <dbReference type="ARBA" id="ARBA00004477"/>
    </source>
</evidence>
<comment type="catalytic activity">
    <reaction evidence="12">
        <text>a 1,2-diacyl-sn-glycero-3-phosphoethanolamine + L-serine = a 1,2-diacyl-sn-glycero-3-phospho-L-serine + ethanolamine</text>
        <dbReference type="Rhea" id="RHEA:27606"/>
        <dbReference type="ChEBI" id="CHEBI:33384"/>
        <dbReference type="ChEBI" id="CHEBI:57262"/>
        <dbReference type="ChEBI" id="CHEBI:57603"/>
        <dbReference type="ChEBI" id="CHEBI:64612"/>
        <dbReference type="EC" id="2.7.8.29"/>
    </reaction>
</comment>
<comment type="function">
    <text evidence="12">Catalyzes a base-exchange reaction in which the polar head group of phosphatidylethanolamine (PE) is replaced by L-serine.</text>
</comment>
<feature type="transmembrane region" description="Helical" evidence="12">
    <location>
        <begin position="254"/>
        <end position="274"/>
    </location>
</feature>
<organism evidence="14 15">
    <name type="scientific">Plectus sambesii</name>
    <dbReference type="NCBI Taxonomy" id="2011161"/>
    <lineage>
        <taxon>Eukaryota</taxon>
        <taxon>Metazoa</taxon>
        <taxon>Ecdysozoa</taxon>
        <taxon>Nematoda</taxon>
        <taxon>Chromadorea</taxon>
        <taxon>Plectida</taxon>
        <taxon>Plectina</taxon>
        <taxon>Plectoidea</taxon>
        <taxon>Plectidae</taxon>
        <taxon>Plectus</taxon>
    </lineage>
</organism>
<reference evidence="15" key="1">
    <citation type="submission" date="2022-11" db="UniProtKB">
        <authorList>
            <consortium name="WormBaseParasite"/>
        </authorList>
    </citation>
    <scope>IDENTIFICATION</scope>
</reference>
<dbReference type="AlphaFoldDB" id="A0A914VZN9"/>
<evidence type="ECO:0000256" key="11">
    <source>
        <dbReference type="ARBA" id="ARBA00023264"/>
    </source>
</evidence>
<evidence type="ECO:0000256" key="5">
    <source>
        <dbReference type="ARBA" id="ARBA00022679"/>
    </source>
</evidence>
<evidence type="ECO:0000313" key="15">
    <source>
        <dbReference type="WBParaSite" id="PSAMB.scaffold283size59227.g4372.t1"/>
    </source>
</evidence>
<evidence type="ECO:0000313" key="14">
    <source>
        <dbReference type="Proteomes" id="UP000887566"/>
    </source>
</evidence>
<comment type="pathway">
    <text evidence="3">Lipid metabolism.</text>
</comment>
<dbReference type="GO" id="GO:0005789">
    <property type="term" value="C:endoplasmic reticulum membrane"/>
    <property type="evidence" value="ECO:0007669"/>
    <property type="project" value="UniProtKB-SubCell"/>
</dbReference>
<keyword evidence="7 12" id="KW-0256">Endoplasmic reticulum</keyword>
<evidence type="ECO:0000256" key="10">
    <source>
        <dbReference type="ARBA" id="ARBA00023136"/>
    </source>
</evidence>
<dbReference type="Pfam" id="PF03034">
    <property type="entry name" value="PSS"/>
    <property type="match status" value="1"/>
</dbReference>
<evidence type="ECO:0000256" key="6">
    <source>
        <dbReference type="ARBA" id="ARBA00022692"/>
    </source>
</evidence>
<evidence type="ECO:0000256" key="4">
    <source>
        <dbReference type="ARBA" id="ARBA00008671"/>
    </source>
</evidence>
<keyword evidence="14" id="KW-1185">Reference proteome</keyword>
<evidence type="ECO:0000256" key="8">
    <source>
        <dbReference type="ARBA" id="ARBA00022989"/>
    </source>
</evidence>
<dbReference type="Proteomes" id="UP000887566">
    <property type="component" value="Unplaced"/>
</dbReference>
<evidence type="ECO:0000256" key="9">
    <source>
        <dbReference type="ARBA" id="ARBA00023098"/>
    </source>
</evidence>
<keyword evidence="5 12" id="KW-0808">Transferase</keyword>
<name>A0A914VZN9_9BILA</name>
<comment type="subcellular location">
    <subcellularLocation>
        <location evidence="1 12">Endoplasmic reticulum membrane</location>
        <topology evidence="1 12">Multi-pass membrane protein</topology>
    </subcellularLocation>
</comment>
<dbReference type="GO" id="GO:0006659">
    <property type="term" value="P:phosphatidylserine biosynthetic process"/>
    <property type="evidence" value="ECO:0007669"/>
    <property type="project" value="UniProtKB-UniRule"/>
</dbReference>
<accession>A0A914VZN9</accession>
<keyword evidence="12" id="KW-0594">Phospholipid biosynthesis</keyword>
<sequence>MRQRAKWRDGAQENSSSDDELDVIDNLSPPVGAADDGSNQGERISRRRRTKTESERDYFQMINERLVEDITVEFFYKPHTLSVLAAAVIFVIYTAFTTDDESNSVNAWLGFKAVLFFFLIISVLAFPNGPFIRPHPAFWRIIFGLSVLYLLLLLFSLFQNFDSIKGVLAWLDPERLNKQVLDEKEYAINCSDVSVARVWSHMDIFAVGHFLGWGMKALIIRHGVICWYISIAWEITEMVFTHLLPNFQECWWDALLLDVLLCNGLGIWMGLFVCKKLEMQNFHWESIKNIKSTKGKFKRAVLQFTPASWTHVNWFDSFALRRFGAVYLFVMVWLVTELNTFFLKHIFAVDTSHPLVFFRIILVAFISAPTIRQYYLYATDPRIKRLGMQCWVYLAICILEASICIKFGRSRLPGPKLALITLWIIFMALGTVGCVYFSVVWARKSHLTTEVKVSGQLRHRYLDSSFENLGAIAGDVELRRRQLLHMSESDDAN</sequence>
<keyword evidence="10 12" id="KW-0472">Membrane</keyword>
<feature type="transmembrane region" description="Helical" evidence="12">
    <location>
        <begin position="74"/>
        <end position="96"/>
    </location>
</feature>
<keyword evidence="12" id="KW-0444">Lipid biosynthesis</keyword>
<feature type="transmembrane region" description="Helical" evidence="12">
    <location>
        <begin position="138"/>
        <end position="158"/>
    </location>
</feature>
<evidence type="ECO:0000256" key="7">
    <source>
        <dbReference type="ARBA" id="ARBA00022824"/>
    </source>
</evidence>
<dbReference type="EC" id="2.7.8.29" evidence="12"/>
<dbReference type="WBParaSite" id="PSAMB.scaffold283size59227.g4372.t1">
    <property type="protein sequence ID" value="PSAMB.scaffold283size59227.g4372.t1"/>
    <property type="gene ID" value="PSAMB.scaffold283size59227.g4372"/>
</dbReference>
<keyword evidence="9 12" id="KW-0443">Lipid metabolism</keyword>
<comment type="similarity">
    <text evidence="4 12">Belongs to the phosphatidyl serine synthase family.</text>
</comment>
<dbReference type="PANTHER" id="PTHR15362:SF15">
    <property type="entry name" value="PHOSPHATIDYLSERINE SYNTHASE 1"/>
    <property type="match status" value="1"/>
</dbReference>
<dbReference type="PANTHER" id="PTHR15362">
    <property type="entry name" value="PHOSPHATIDYLINOSITOL SYNTHASE"/>
    <property type="match status" value="1"/>
</dbReference>
<feature type="transmembrane region" description="Helical" evidence="12">
    <location>
        <begin position="355"/>
        <end position="378"/>
    </location>
</feature>
<keyword evidence="8 12" id="KW-1133">Transmembrane helix</keyword>
<keyword evidence="11 12" id="KW-1208">Phospholipid metabolism</keyword>
<evidence type="ECO:0000256" key="13">
    <source>
        <dbReference type="SAM" id="MobiDB-lite"/>
    </source>
</evidence>
<feature type="compositionally biased region" description="Basic and acidic residues" evidence="13">
    <location>
        <begin position="1"/>
        <end position="11"/>
    </location>
</feature>
<protein>
    <recommendedName>
        <fullName evidence="12">Phosphatidylserine synthase</fullName>
        <ecNumber evidence="12">2.7.8.29</ecNumber>
    </recommendedName>
    <alternativeName>
        <fullName evidence="12">Serine-exchange enzyme</fullName>
    </alternativeName>
</protein>
<feature type="region of interest" description="Disordered" evidence="13">
    <location>
        <begin position="1"/>
        <end position="51"/>
    </location>
</feature>
<evidence type="ECO:0000256" key="12">
    <source>
        <dbReference type="RuleBase" id="RU368094"/>
    </source>
</evidence>
<feature type="transmembrane region" description="Helical" evidence="12">
    <location>
        <begin position="108"/>
        <end position="126"/>
    </location>
</feature>
<feature type="transmembrane region" description="Helical" evidence="12">
    <location>
        <begin position="390"/>
        <end position="408"/>
    </location>
</feature>
<evidence type="ECO:0000256" key="3">
    <source>
        <dbReference type="ARBA" id="ARBA00005189"/>
    </source>
</evidence>
<proteinExistence type="inferred from homology"/>
<keyword evidence="6 12" id="KW-0812">Transmembrane</keyword>
<feature type="transmembrane region" description="Helical" evidence="12">
    <location>
        <begin position="420"/>
        <end position="442"/>
    </location>
</feature>